<dbReference type="Pfam" id="PF00293">
    <property type="entry name" value="NUDIX"/>
    <property type="match status" value="1"/>
</dbReference>
<dbReference type="GO" id="GO:0016787">
    <property type="term" value="F:hydrolase activity"/>
    <property type="evidence" value="ECO:0007669"/>
    <property type="project" value="UniProtKB-KW"/>
</dbReference>
<dbReference type="PROSITE" id="PS51462">
    <property type="entry name" value="NUDIX"/>
    <property type="match status" value="1"/>
</dbReference>
<dbReference type="AlphaFoldDB" id="A0A1Y5TK25"/>
<name>A0A1Y5TK25_9RHOB</name>
<evidence type="ECO:0000256" key="2">
    <source>
        <dbReference type="ARBA" id="ARBA00022801"/>
    </source>
</evidence>
<evidence type="ECO:0000256" key="1">
    <source>
        <dbReference type="ARBA" id="ARBA00001946"/>
    </source>
</evidence>
<dbReference type="PANTHER" id="PTHR43046">
    <property type="entry name" value="GDP-MANNOSE MANNOSYL HYDROLASE"/>
    <property type="match status" value="1"/>
</dbReference>
<organism evidence="4 5">
    <name type="scientific">Roseovarius litorisediminis</name>
    <dbReference type="NCBI Taxonomy" id="1312363"/>
    <lineage>
        <taxon>Bacteria</taxon>
        <taxon>Pseudomonadati</taxon>
        <taxon>Pseudomonadota</taxon>
        <taxon>Alphaproteobacteria</taxon>
        <taxon>Rhodobacterales</taxon>
        <taxon>Roseobacteraceae</taxon>
        <taxon>Roseovarius</taxon>
    </lineage>
</organism>
<dbReference type="InterPro" id="IPR000086">
    <property type="entry name" value="NUDIX_hydrolase_dom"/>
</dbReference>
<sequence>MPIRIATRAVIVIENRLLLVNAFPGEQSDLWCAPGGGVEPHASLPDNLAREVHEETGLTIKVGPPCLVNEFHNPDTGFHQVEVFFRCTVTDGVLSDNWLDPEAIVTRRRFVTHEEMQSLRFKPDSLPHVAFSRGMGYDPLERLVK</sequence>
<comment type="cofactor">
    <cofactor evidence="1">
        <name>Mg(2+)</name>
        <dbReference type="ChEBI" id="CHEBI:18420"/>
    </cofactor>
</comment>
<reference evidence="4 5" key="1">
    <citation type="submission" date="2017-03" db="EMBL/GenBank/DDBJ databases">
        <authorList>
            <person name="Afonso C.L."/>
            <person name="Miller P.J."/>
            <person name="Scott M.A."/>
            <person name="Spackman E."/>
            <person name="Goraichik I."/>
            <person name="Dimitrov K.M."/>
            <person name="Suarez D.L."/>
            <person name="Swayne D.E."/>
        </authorList>
    </citation>
    <scope>NUCLEOTIDE SEQUENCE [LARGE SCALE GENOMIC DNA]</scope>
    <source>
        <strain evidence="4 5">CECT 8287</strain>
    </source>
</reference>
<dbReference type="Proteomes" id="UP000193827">
    <property type="component" value="Unassembled WGS sequence"/>
</dbReference>
<evidence type="ECO:0000313" key="5">
    <source>
        <dbReference type="Proteomes" id="UP000193827"/>
    </source>
</evidence>
<keyword evidence="2" id="KW-0378">Hydrolase</keyword>
<proteinExistence type="predicted"/>
<dbReference type="OrthoDB" id="9761969at2"/>
<protein>
    <recommendedName>
        <fullName evidence="3">Nudix hydrolase domain-containing protein</fullName>
    </recommendedName>
</protein>
<dbReference type="RefSeq" id="WP_085893842.1">
    <property type="nucleotide sequence ID" value="NZ_FWFL01000012.1"/>
</dbReference>
<accession>A0A1Y5TK25</accession>
<dbReference type="EMBL" id="FWFL01000012">
    <property type="protein sequence ID" value="SLN65903.1"/>
    <property type="molecule type" value="Genomic_DNA"/>
</dbReference>
<keyword evidence="5" id="KW-1185">Reference proteome</keyword>
<feature type="domain" description="Nudix hydrolase" evidence="3">
    <location>
        <begin position="2"/>
        <end position="136"/>
    </location>
</feature>
<evidence type="ECO:0000313" key="4">
    <source>
        <dbReference type="EMBL" id="SLN65903.1"/>
    </source>
</evidence>
<dbReference type="SUPFAM" id="SSF55811">
    <property type="entry name" value="Nudix"/>
    <property type="match status" value="1"/>
</dbReference>
<dbReference type="InterPro" id="IPR015797">
    <property type="entry name" value="NUDIX_hydrolase-like_dom_sf"/>
</dbReference>
<gene>
    <name evidence="4" type="ORF">PEL8287_03638</name>
</gene>
<dbReference type="Gene3D" id="3.90.79.10">
    <property type="entry name" value="Nucleoside Triphosphate Pyrophosphohydrolase"/>
    <property type="match status" value="1"/>
</dbReference>
<evidence type="ECO:0000259" key="3">
    <source>
        <dbReference type="PROSITE" id="PS51462"/>
    </source>
</evidence>
<dbReference type="CDD" id="cd18880">
    <property type="entry name" value="NUDIX_ADPRase"/>
    <property type="match status" value="1"/>
</dbReference>
<dbReference type="PANTHER" id="PTHR43046:SF14">
    <property type="entry name" value="MUTT_NUDIX FAMILY PROTEIN"/>
    <property type="match status" value="1"/>
</dbReference>